<protein>
    <recommendedName>
        <fullName evidence="3">SalK</fullName>
    </recommendedName>
</protein>
<dbReference type="NCBIfam" id="NF047719">
    <property type="entry name" value="SCO6745_fam_HTH"/>
    <property type="match status" value="1"/>
</dbReference>
<dbReference type="STRING" id="1050202.GCA_000384035_01180"/>
<proteinExistence type="predicted"/>
<evidence type="ECO:0000313" key="1">
    <source>
        <dbReference type="EMBL" id="PRW65423.1"/>
    </source>
</evidence>
<dbReference type="AlphaFoldDB" id="A0A2T0H2D7"/>
<organism evidence="1 2">
    <name type="scientific">Actinopolyspora mortivallis</name>
    <dbReference type="NCBI Taxonomy" id="33906"/>
    <lineage>
        <taxon>Bacteria</taxon>
        <taxon>Bacillati</taxon>
        <taxon>Actinomycetota</taxon>
        <taxon>Actinomycetes</taxon>
        <taxon>Actinopolysporales</taxon>
        <taxon>Actinopolysporaceae</taxon>
        <taxon>Actinopolyspora</taxon>
    </lineage>
</organism>
<comment type="caution">
    <text evidence="1">The sequence shown here is derived from an EMBL/GenBank/DDBJ whole genome shotgun (WGS) entry which is preliminary data.</text>
</comment>
<accession>A0A2T0H2D7</accession>
<reference evidence="1 2" key="1">
    <citation type="submission" date="2018-03" db="EMBL/GenBank/DDBJ databases">
        <title>Actinopolyspora mortivallis from Sahara, screening for active biomolecules.</title>
        <authorList>
            <person name="Selama O."/>
            <person name="Wellington E.M.H."/>
            <person name="Hacene H."/>
        </authorList>
    </citation>
    <scope>NUCLEOTIDE SEQUENCE [LARGE SCALE GENOMIC DNA]</scope>
    <source>
        <strain evidence="1 2">M5A</strain>
    </source>
</reference>
<dbReference type="InParanoid" id="A0A2T0H2D7"/>
<dbReference type="InterPro" id="IPR054058">
    <property type="entry name" value="HTH_67"/>
</dbReference>
<dbReference type="EMBL" id="PVSR01000001">
    <property type="protein sequence ID" value="PRW65423.1"/>
    <property type="molecule type" value="Genomic_DNA"/>
</dbReference>
<gene>
    <name evidence="1" type="ORF">CEP50_01720</name>
</gene>
<evidence type="ECO:0008006" key="3">
    <source>
        <dbReference type="Google" id="ProtNLM"/>
    </source>
</evidence>
<dbReference type="Proteomes" id="UP000239352">
    <property type="component" value="Unassembled WGS sequence"/>
</dbReference>
<name>A0A2T0H2D7_ACTMO</name>
<dbReference type="RefSeq" id="WP_106112276.1">
    <property type="nucleotide sequence ID" value="NZ_PVSR01000001.1"/>
</dbReference>
<evidence type="ECO:0000313" key="2">
    <source>
        <dbReference type="Proteomes" id="UP000239352"/>
    </source>
</evidence>
<sequence length="284" mass="30681">MQSRIARNAKKALEAPHAMIYFAPELERETTALGLEPGSMSYFAGRAAPMGPVGPGVVAATFYNFNPELVATCVPKAWEIASPEEVVAARFRAASAALERLLGSETVRSETVLEAARLAEEAAEACPPAGKPLFAAHADLPRPEEPHTRLWHALTLLREFRGDAHIAALQHALIGPLEALVLQSATGKGMNAATLRRTRHWSEQQWSETAEQLTERGLLDGSGGLSEQGRELLEEVEQATDAASLAPWRHLGEDKANLLFEHGSALSARVVESGAFPREAFSHQ</sequence>
<dbReference type="Pfam" id="PF21863">
    <property type="entry name" value="HTH_67"/>
    <property type="match status" value="1"/>
</dbReference>
<keyword evidence="2" id="KW-1185">Reference proteome</keyword>